<evidence type="ECO:0000313" key="2">
    <source>
        <dbReference type="EMBL" id="CAB4034877.1"/>
    </source>
</evidence>
<reference evidence="2" key="1">
    <citation type="submission" date="2020-04" db="EMBL/GenBank/DDBJ databases">
        <authorList>
            <person name="Alioto T."/>
            <person name="Alioto T."/>
            <person name="Gomez Garrido J."/>
        </authorList>
    </citation>
    <scope>NUCLEOTIDE SEQUENCE</scope>
    <source>
        <strain evidence="2">A484AB</strain>
    </source>
</reference>
<dbReference type="Proteomes" id="UP001152795">
    <property type="component" value="Unassembled WGS sequence"/>
</dbReference>
<dbReference type="AlphaFoldDB" id="A0A6S7JTF4"/>
<dbReference type="OrthoDB" id="775972at2759"/>
<comment type="caution">
    <text evidence="2">The sequence shown here is derived from an EMBL/GenBank/DDBJ whole genome shotgun (WGS) entry which is preliminary data.</text>
</comment>
<proteinExistence type="predicted"/>
<keyword evidence="3" id="KW-1185">Reference proteome</keyword>
<organism evidence="2 3">
    <name type="scientific">Paramuricea clavata</name>
    <name type="common">Red gorgonian</name>
    <name type="synonym">Violescent sea-whip</name>
    <dbReference type="NCBI Taxonomy" id="317549"/>
    <lineage>
        <taxon>Eukaryota</taxon>
        <taxon>Metazoa</taxon>
        <taxon>Cnidaria</taxon>
        <taxon>Anthozoa</taxon>
        <taxon>Octocorallia</taxon>
        <taxon>Malacalcyonacea</taxon>
        <taxon>Plexauridae</taxon>
        <taxon>Paramuricea</taxon>
    </lineage>
</organism>
<evidence type="ECO:0000313" key="3">
    <source>
        <dbReference type="Proteomes" id="UP001152795"/>
    </source>
</evidence>
<sequence length="100" mass="11713">MPMTTRSAARLNSEETNEDDMDDRGEENTRITGSDENFVELFSMMKQQTELIMEHKVAQTKQMNEIQRLIGDIDGKMEGISKRQDRLERRLDRVETDLAY</sequence>
<feature type="non-terminal residue" evidence="2">
    <location>
        <position position="100"/>
    </location>
</feature>
<accession>A0A6S7JTF4</accession>
<evidence type="ECO:0000256" key="1">
    <source>
        <dbReference type="SAM" id="MobiDB-lite"/>
    </source>
</evidence>
<protein>
    <submittedName>
        <fullName evidence="2">Uncharacterized protein</fullName>
    </submittedName>
</protein>
<dbReference type="EMBL" id="CACRXK020020502">
    <property type="protein sequence ID" value="CAB4034877.1"/>
    <property type="molecule type" value="Genomic_DNA"/>
</dbReference>
<gene>
    <name evidence="2" type="ORF">PACLA_8A056924</name>
</gene>
<feature type="compositionally biased region" description="Acidic residues" evidence="1">
    <location>
        <begin position="15"/>
        <end position="25"/>
    </location>
</feature>
<name>A0A6S7JTF4_PARCT</name>
<feature type="region of interest" description="Disordered" evidence="1">
    <location>
        <begin position="1"/>
        <end position="35"/>
    </location>
</feature>